<dbReference type="RefSeq" id="WP_067553801.1">
    <property type="nucleotide sequence ID" value="NZ_LPXN01000087.1"/>
</dbReference>
<gene>
    <name evidence="1" type="ORF">AUP43_18360</name>
</gene>
<proteinExistence type="predicted"/>
<dbReference type="EMBL" id="LPXN01000087">
    <property type="protein sequence ID" value="KZD10529.1"/>
    <property type="molecule type" value="Genomic_DNA"/>
</dbReference>
<comment type="caution">
    <text evidence="1">The sequence shown here is derived from an EMBL/GenBank/DDBJ whole genome shotgun (WGS) entry which is preliminary data.</text>
</comment>
<dbReference type="AlphaFoldDB" id="A0A154WAG9"/>
<name>A0A154WAG9_9PROT</name>
<dbReference type="Proteomes" id="UP000076400">
    <property type="component" value="Unassembled WGS sequence"/>
</dbReference>
<evidence type="ECO:0000313" key="2">
    <source>
        <dbReference type="Proteomes" id="UP000076400"/>
    </source>
</evidence>
<organism evidence="1 2">
    <name type="scientific">Oceanibaculum pacificum</name>
    <dbReference type="NCBI Taxonomy" id="580166"/>
    <lineage>
        <taxon>Bacteria</taxon>
        <taxon>Pseudomonadati</taxon>
        <taxon>Pseudomonadota</taxon>
        <taxon>Alphaproteobacteria</taxon>
        <taxon>Rhodospirillales</taxon>
        <taxon>Oceanibaculaceae</taxon>
        <taxon>Oceanibaculum</taxon>
    </lineage>
</organism>
<evidence type="ECO:0008006" key="3">
    <source>
        <dbReference type="Google" id="ProtNLM"/>
    </source>
</evidence>
<evidence type="ECO:0000313" key="1">
    <source>
        <dbReference type="EMBL" id="KZD10529.1"/>
    </source>
</evidence>
<reference evidence="1 2" key="1">
    <citation type="submission" date="2015-12" db="EMBL/GenBank/DDBJ databases">
        <title>Genome sequence of Oceanibaculum pacificum MCCC 1A02656.</title>
        <authorList>
            <person name="Lu L."/>
            <person name="Lai Q."/>
            <person name="Shao Z."/>
            <person name="Qian P."/>
        </authorList>
    </citation>
    <scope>NUCLEOTIDE SEQUENCE [LARGE SCALE GENOMIC DNA]</scope>
    <source>
        <strain evidence="1 2">MCCC 1A02656</strain>
    </source>
</reference>
<accession>A0A154WAG9</accession>
<dbReference type="OrthoDB" id="8453066at2"/>
<keyword evidence="2" id="KW-1185">Reference proteome</keyword>
<protein>
    <recommendedName>
        <fullName evidence="3">Nif11 domain-containing protein</fullName>
    </recommendedName>
</protein>
<sequence length="102" mass="10992">MSAEFEKLKLLVKSDEAYLETLSGLSDVGDVAEALAVLGRENGIRISAEEIKRQMTANDNARPDDELDDAALEAVSGGGSPYCMGTNGCYCMCTGKFTDNWF</sequence>
<dbReference type="STRING" id="580166.AUP43_18360"/>